<reference evidence="2 4" key="10">
    <citation type="journal article" date="2015" name="G3 (Bethesda)">
        <title>Gene Model Annotations for Drosophila melanogaster: The Rule-Benders.</title>
        <authorList>
            <consortium name="FlyBase Consortium"/>
            <person name="Crosby M.A."/>
            <person name="Gramates L.S."/>
            <person name="Dos Santos G."/>
            <person name="Matthews B.B."/>
            <person name="St Pierre S.E."/>
            <person name="Zhou P."/>
            <person name="Schroeder A.J."/>
            <person name="Falls K."/>
            <person name="Emmert D.B."/>
            <person name="Russo S.M."/>
            <person name="Gelbart W.M."/>
            <person name="null"/>
        </authorList>
    </citation>
    <scope>NUCLEOTIDE SEQUENCE [LARGE SCALE GENOMIC DNA]</scope>
    <source>
        <strain evidence="4">Berkeley</strain>
    </source>
</reference>
<dbReference type="VEuPathDB" id="VectorBase:FBgn0284082"/>
<dbReference type="RefSeq" id="NP_001334744.1">
    <property type="nucleotide sequence ID" value="NM_001347781.1"/>
</dbReference>
<reference evidence="2 4" key="1">
    <citation type="journal article" date="2000" name="Science">
        <title>The genome sequence of Drosophila melanogaster.</title>
        <authorList>
            <person name="Adams M.D."/>
            <person name="Celniker S.E."/>
            <person name="Holt R.A."/>
            <person name="Evans C.A."/>
            <person name="Gocayne J.D."/>
            <person name="Amanatides P.G."/>
            <person name="Scherer S.E."/>
            <person name="Li P.W."/>
            <person name="Hoskins R.A."/>
            <person name="Galle R.F."/>
            <person name="George R.A."/>
            <person name="Lewis S.E."/>
            <person name="Richards S."/>
            <person name="Ashburner M."/>
            <person name="Henderson S.N."/>
            <person name="Sutton G.G."/>
            <person name="Wortman J.R."/>
            <person name="Yandell M.D."/>
            <person name="Zhang Q."/>
            <person name="Chen L.X."/>
            <person name="Brandon R.C."/>
            <person name="Rogers Y.H."/>
            <person name="Blazej R.G."/>
            <person name="Champe M."/>
            <person name="Pfeiffer B.D."/>
            <person name="Wan K.H."/>
            <person name="Doyle C."/>
            <person name="Baxter E.G."/>
            <person name="Helt G."/>
            <person name="Nelson C.R."/>
            <person name="Gabor G.L."/>
            <person name="Abril J.F."/>
            <person name="Agbayani A."/>
            <person name="An H.J."/>
            <person name="Andrews-Pfannkoch C."/>
            <person name="Baldwin D."/>
            <person name="Ballew R.M."/>
            <person name="Basu A."/>
            <person name="Baxendale J."/>
            <person name="Bayraktaroglu L."/>
            <person name="Beasley E.M."/>
            <person name="Beeson K.Y."/>
            <person name="Benos P.V."/>
            <person name="Berman B.P."/>
            <person name="Bhandari D."/>
            <person name="Bolshakov S."/>
            <person name="Borkova D."/>
            <person name="Botchan M.R."/>
            <person name="Bouck J."/>
            <person name="Brokstein P."/>
            <person name="Brottier P."/>
            <person name="Burtis K.C."/>
            <person name="Busam D.A."/>
            <person name="Butler H."/>
            <person name="Cadieu E."/>
            <person name="Center A."/>
            <person name="Chandra I."/>
            <person name="Cherry J.M."/>
            <person name="Cawley S."/>
            <person name="Dahlke C."/>
            <person name="Davenport L.B."/>
            <person name="Davies P."/>
            <person name="de Pablos B."/>
            <person name="Delcher A."/>
            <person name="Deng Z."/>
            <person name="Mays A.D."/>
            <person name="Dew I."/>
            <person name="Dietz S.M."/>
            <person name="Dodson K."/>
            <person name="Doup L.E."/>
            <person name="Downes M."/>
            <person name="Dugan-Rocha S."/>
            <person name="Dunkov B.C."/>
            <person name="Dunn P."/>
            <person name="Durbin K.J."/>
            <person name="Evangelista C.C."/>
            <person name="Ferraz C."/>
            <person name="Ferriera S."/>
            <person name="Fleischmann W."/>
            <person name="Fosler C."/>
            <person name="Gabrielian A.E."/>
            <person name="Garg N.S."/>
            <person name="Gelbart W.M."/>
            <person name="Glasser K."/>
            <person name="Glodek A."/>
            <person name="Gong F."/>
            <person name="Gorrell J.H."/>
            <person name="Gu Z."/>
            <person name="Guan P."/>
            <person name="Harris M."/>
            <person name="Harris N.L."/>
            <person name="Harvey D."/>
            <person name="Heiman T.J."/>
            <person name="Hernandez J.R."/>
            <person name="Houck J."/>
            <person name="Hostin D."/>
            <person name="Houston K.A."/>
            <person name="Howland T.J."/>
            <person name="Wei M.H."/>
            <person name="Ibegwam C."/>
            <person name="Jalali M."/>
            <person name="Kalush F."/>
            <person name="Karpen G.H."/>
            <person name="Ke Z."/>
            <person name="Kennison J.A."/>
            <person name="Ketchum K.A."/>
            <person name="Kimmel B.E."/>
            <person name="Kodira C.D."/>
            <person name="Kraft C."/>
            <person name="Kravitz S."/>
            <person name="Kulp D."/>
            <person name="Lai Z."/>
            <person name="Lasko P."/>
            <person name="Lei Y."/>
            <person name="Levitsky A.A."/>
            <person name="Li J."/>
            <person name="Li Z."/>
            <person name="Liang Y."/>
            <person name="Lin X."/>
            <person name="Liu X."/>
            <person name="Mattei B."/>
            <person name="McIntosh T.C."/>
            <person name="McLeod M.P."/>
            <person name="McPherson D."/>
            <person name="Merkulov G."/>
            <person name="Milshina N.V."/>
            <person name="Mobarry C."/>
            <person name="Morris J."/>
            <person name="Moshrefi A."/>
            <person name="Mount S.M."/>
            <person name="Moy M."/>
            <person name="Murphy B."/>
            <person name="Murphy L."/>
            <person name="Muzny D.M."/>
            <person name="Nelson D.L."/>
            <person name="Nelson D.R."/>
            <person name="Nelson K.A."/>
            <person name="Nixon K."/>
            <person name="Nusskern D.R."/>
            <person name="Pacleb J.M."/>
            <person name="Palazzolo M."/>
            <person name="Pittman G.S."/>
            <person name="Pan S."/>
            <person name="Pollard J."/>
            <person name="Puri V."/>
            <person name="Reese M.G."/>
            <person name="Reinert K."/>
            <person name="Remington K."/>
            <person name="Saunders R.D."/>
            <person name="Scheeler F."/>
            <person name="Shen H."/>
            <person name="Shue B.C."/>
            <person name="Siden-Kiamos I."/>
            <person name="Simpson M."/>
            <person name="Skupski M.P."/>
            <person name="Smith T."/>
            <person name="Spier E."/>
            <person name="Spradling A.C."/>
            <person name="Stapleton M."/>
            <person name="Strong R."/>
            <person name="Sun E."/>
            <person name="Svirskas R."/>
            <person name="Tector C."/>
            <person name="Turner R."/>
            <person name="Venter E."/>
            <person name="Wang A.H."/>
            <person name="Wang X."/>
            <person name="Wang Z.Y."/>
            <person name="Wassarman D.A."/>
            <person name="Weinstock G.M."/>
            <person name="Weissenbach J."/>
            <person name="Williams S.M."/>
            <person name="WoodageT"/>
            <person name="Worley K.C."/>
            <person name="Wu D."/>
            <person name="Yang S."/>
            <person name="Yao Q.A."/>
            <person name="Ye J."/>
            <person name="Yeh R.F."/>
            <person name="Zaveri J.S."/>
            <person name="Zhan M."/>
            <person name="Zhang G."/>
            <person name="Zhao Q."/>
            <person name="Zheng L."/>
            <person name="Zheng X.H."/>
            <person name="Zhong F.N."/>
            <person name="Zhong W."/>
            <person name="Zhou X."/>
            <person name="Zhu S."/>
            <person name="Zhu X."/>
            <person name="Smith H.O."/>
            <person name="Gibbs R.A."/>
            <person name="Myers E.W."/>
            <person name="Rubin G.M."/>
            <person name="Venter J.C."/>
        </authorList>
    </citation>
    <scope>NUCLEOTIDE SEQUENCE [LARGE SCALE GENOMIC DNA]</scope>
    <source>
        <strain evidence="4">Berkeley</strain>
    </source>
</reference>
<reference evidence="2 4" key="3">
    <citation type="journal article" date="2002" name="Genome Biol.">
        <title>Annotation of the Drosophila melanogaster euchromatic genome: a systematic review.</title>
        <authorList>
            <person name="Misra S."/>
            <person name="Crosby M.A."/>
            <person name="Mungall C.J."/>
            <person name="Matthews B.B."/>
            <person name="Campbell K.S."/>
            <person name="Hradecky P."/>
            <person name="Huang Y."/>
            <person name="Kaminker J.S."/>
            <person name="Millburn G.H."/>
            <person name="Prochnik S.E."/>
            <person name="Smith C.D."/>
            <person name="Tupy J.L."/>
            <person name="Whitfied E.J."/>
            <person name="Bayraktaroglu L."/>
            <person name="Berman B.P."/>
            <person name="Bettencourt B.R."/>
            <person name="Celniker S.E."/>
            <person name="de Grey A.D."/>
            <person name="Drysdale R.A."/>
            <person name="Harris N.L."/>
            <person name="Richter J."/>
            <person name="Russo S."/>
            <person name="Schroeder A.J."/>
            <person name="Shu S.Q."/>
            <person name="Stapleton M."/>
            <person name="Yamada C."/>
            <person name="Ashburner M."/>
            <person name="Gelbart W.M."/>
            <person name="Rubin G.M."/>
            <person name="Lewis S.E."/>
        </authorList>
    </citation>
    <scope>GENOME REANNOTATION</scope>
    <source>
        <strain evidence="4">Berkeley</strain>
    </source>
</reference>
<accession>A0A1W5PX42</accession>
<dbReference type="KEGG" id="dme:Dmel_CG46304"/>
<name>A0A1W5PX42_DROME</name>
<keyword evidence="1" id="KW-0472">Membrane</keyword>
<dbReference type="GeneID" id="19835256"/>
<reference evidence="2 4" key="11">
    <citation type="journal article" date="2015" name="Genome Res.">
        <title>The Release 6 reference sequence of the Drosophila melanogaster genome.</title>
        <authorList>
            <person name="Hoskins R.A."/>
            <person name="Carlson J.W."/>
            <person name="Wan K.H."/>
            <person name="Park S."/>
            <person name="Mendez I."/>
            <person name="Galle S.E."/>
            <person name="Booth B.W."/>
            <person name="Pfeiffer B.D."/>
            <person name="George R.A."/>
            <person name="Svirskas R."/>
            <person name="Krzywinski M."/>
            <person name="Schein J."/>
            <person name="Accardo M.C."/>
            <person name="Damia E."/>
            <person name="Messina G."/>
            <person name="Mendez-Lago M."/>
            <person name="de Pablos B."/>
            <person name="Demakova O.V."/>
            <person name="Andreyeva E.N."/>
            <person name="Boldyreva L.V."/>
            <person name="Marra M."/>
            <person name="Carvalho A.B."/>
            <person name="Dimitri P."/>
            <person name="Villasante A."/>
            <person name="Zhimulev I.F."/>
            <person name="Rubin G.M."/>
            <person name="Karpen G.H."/>
            <person name="Celniker S.E."/>
        </authorList>
    </citation>
    <scope>NUCLEOTIDE SEQUENCE [LARGE SCALE GENOMIC DNA]</scope>
    <source>
        <strain evidence="4">Berkeley</strain>
    </source>
</reference>
<dbReference type="Proteomes" id="UP000000803">
    <property type="component" value="Chromosome 2L"/>
</dbReference>
<sequence length="57" mass="6529">MAIVPITNIHSIRVNPLQGLEFFYVPLQYGVHLTTTLISAIGNFLYRLWSPPLRRSC</sequence>
<keyword evidence="1" id="KW-1133">Transmembrane helix</keyword>
<evidence type="ECO:0000313" key="2">
    <source>
        <dbReference type="EMBL" id="API64995.1"/>
    </source>
</evidence>
<reference evidence="2 4" key="2">
    <citation type="journal article" date="2002" name="Genome Biol.">
        <title>Finishing a whole-genome shotgun: release 3 of the Drosophila melanogaster euchromatic genome sequence.</title>
        <authorList>
            <person name="Celniker S.E."/>
            <person name="Wheeler D.A."/>
            <person name="Kronmiller B."/>
            <person name="Carlson J.W."/>
            <person name="Halpern A."/>
            <person name="Patel S."/>
            <person name="Adams M."/>
            <person name="Champe M."/>
            <person name="Dugan S.P."/>
            <person name="Frise E."/>
            <person name="Hodgson A."/>
            <person name="George R.A."/>
            <person name="Hoskins R.A."/>
            <person name="Laverty T."/>
            <person name="Muzny D.M."/>
            <person name="Nelson C.R."/>
            <person name="Pacleb J.M."/>
            <person name="Park S."/>
            <person name="Pfeiffer B.D."/>
            <person name="Richards S."/>
            <person name="Sodergren E.J."/>
            <person name="Svirskas R."/>
            <person name="Tabor P.E."/>
            <person name="Wan K."/>
            <person name="Stapleton M."/>
            <person name="Sutton G.G."/>
            <person name="Venter C."/>
            <person name="Weinstock G."/>
            <person name="Scherer S.E."/>
            <person name="Myers E.W."/>
            <person name="Gibbs R.A."/>
            <person name="Rubin G.M."/>
        </authorList>
    </citation>
    <scope>NUCLEOTIDE SEQUENCE [LARGE SCALE GENOMIC DNA]</scope>
    <source>
        <strain evidence="4">Berkeley</strain>
    </source>
</reference>
<dbReference type="OrthoDB" id="7802769at2759"/>
<reference evidence="2 4" key="6">
    <citation type="journal article" date="2005" name="PLoS Comput. Biol.">
        <title>Combined evidence annotation of transposable elements in genome sequences.</title>
        <authorList>
            <person name="Quesneville H."/>
            <person name="Bergman C.M."/>
            <person name="Andrieu O."/>
            <person name="Autard D."/>
            <person name="Nouaud D."/>
            <person name="Ashburner M."/>
            <person name="Anxolabehere D."/>
        </authorList>
    </citation>
    <scope>NUCLEOTIDE SEQUENCE [LARGE SCALE GENOMIC DNA]</scope>
    <source>
        <strain evidence="4">Berkeley</strain>
    </source>
</reference>
<feature type="transmembrane region" description="Helical" evidence="1">
    <location>
        <begin position="27"/>
        <end position="46"/>
    </location>
</feature>
<reference evidence="2 4" key="4">
    <citation type="journal article" date="2002" name="Genome Biol.">
        <title>The transposable elements of the Drosophila melanogaster euchromatin: a genomics perspective.</title>
        <authorList>
            <person name="Kaminker J.S."/>
            <person name="Bergman C.M."/>
            <person name="Kronmiller B."/>
            <person name="Carlson J."/>
            <person name="Svirskas R."/>
            <person name="Patel S."/>
            <person name="Frise E."/>
            <person name="Wheeler D.A."/>
            <person name="Lewis S.E."/>
            <person name="Rubin G.M."/>
            <person name="Ashburner M."/>
            <person name="Celniker S.E."/>
        </authorList>
    </citation>
    <scope>NUCLEOTIDE SEQUENCE [LARGE SCALE GENOMIC DNA]</scope>
    <source>
        <strain evidence="4">Berkeley</strain>
    </source>
</reference>
<gene>
    <name evidence="2" type="primary">CR42848</name>
    <name evidence="2" type="synonym">Dmel\CG46304</name>
    <name evidence="2 3" type="ORF">CG46304</name>
    <name evidence="2" type="ORF">Dmel_CG46304</name>
</gene>
<reference evidence="2 4" key="9">
    <citation type="journal article" date="2015" name="G3 (Bethesda)">
        <title>Gene Model Annotations for Drosophila melanogaster: Impact of High-Throughput Data.</title>
        <authorList>
            <consortium name="FlyBase Consortium"/>
            <person name="Matthews B.B."/>
            <person name="Dos Santos G."/>
            <person name="Crosby M.A."/>
            <person name="Emmert D.B."/>
            <person name="St Pierre S.E."/>
            <person name="Gramates L.S."/>
            <person name="Zhou P."/>
            <person name="Schroeder A.J."/>
            <person name="Falls K."/>
            <person name="Strelets V."/>
            <person name="Russo S.M."/>
            <person name="Gelbart W.M."/>
            <person name="null"/>
        </authorList>
    </citation>
    <scope>NUCLEOTIDE SEQUENCE [LARGE SCALE GENOMIC DNA]</scope>
    <source>
        <strain evidence="4">Berkeley</strain>
    </source>
</reference>
<keyword evidence="1" id="KW-0812">Transmembrane</keyword>
<reference evidence="2 4" key="8">
    <citation type="journal article" date="2007" name="Science">
        <title>Sequence finishing and mapping of Drosophila melanogaster heterochromatin.</title>
        <authorList>
            <person name="Hoskins R.A."/>
            <person name="Carlson J.W."/>
            <person name="Kennedy C."/>
            <person name="Acevedo D."/>
            <person name="Evans-Holm M."/>
            <person name="Frise E."/>
            <person name="Wan K.H."/>
            <person name="Park S."/>
            <person name="Mendez-Lago M."/>
            <person name="Rossi F."/>
            <person name="Villasante A."/>
            <person name="Dimitri P."/>
            <person name="Karpen G.H."/>
            <person name="Celniker S.E."/>
        </authorList>
    </citation>
    <scope>NUCLEOTIDE SEQUENCE [LARGE SCALE GENOMIC DNA]</scope>
    <source>
        <strain evidence="4">Berkeley</strain>
    </source>
</reference>
<dbReference type="EMBL" id="AE014134">
    <property type="protein sequence ID" value="API64995.1"/>
    <property type="molecule type" value="Genomic_DNA"/>
</dbReference>
<dbReference type="InParanoid" id="A0A1W5PX42"/>
<dbReference type="Bgee" id="FBgn0284082">
    <property type="expression patterns" value="Expressed in early-mid elongation-stage spermatid (Drosophila) in testis and 20 other cell types or tissues"/>
</dbReference>
<dbReference type="AlphaFoldDB" id="A0A1W5PX42"/>
<reference evidence="2 4" key="7">
    <citation type="journal article" date="2007" name="Science">
        <title>The Release 5.1 annotation of Drosophila melanogaster heterochromatin.</title>
        <authorList>
            <person name="Smith C.D."/>
            <person name="Shu S."/>
            <person name="Mungall C.J."/>
            <person name="Karpen G.H."/>
        </authorList>
    </citation>
    <scope>NUCLEOTIDE SEQUENCE [LARGE SCALE GENOMIC DNA]</scope>
    <source>
        <strain evidence="4">Berkeley</strain>
    </source>
</reference>
<evidence type="ECO:0000313" key="3">
    <source>
        <dbReference type="FlyBase" id="FBgn0284082"/>
    </source>
</evidence>
<proteinExistence type="predicted"/>
<organism evidence="2 4">
    <name type="scientific">Drosophila melanogaster</name>
    <name type="common">Fruit fly</name>
    <dbReference type="NCBI Taxonomy" id="7227"/>
    <lineage>
        <taxon>Eukaryota</taxon>
        <taxon>Metazoa</taxon>
        <taxon>Ecdysozoa</taxon>
        <taxon>Arthropoda</taxon>
        <taxon>Hexapoda</taxon>
        <taxon>Insecta</taxon>
        <taxon>Pterygota</taxon>
        <taxon>Neoptera</taxon>
        <taxon>Endopterygota</taxon>
        <taxon>Diptera</taxon>
        <taxon>Brachycera</taxon>
        <taxon>Muscomorpha</taxon>
        <taxon>Ephydroidea</taxon>
        <taxon>Drosophilidae</taxon>
        <taxon>Drosophila</taxon>
        <taxon>Sophophora</taxon>
    </lineage>
</organism>
<dbReference type="AGR" id="FB:FBgn0284082"/>
<evidence type="ECO:0000313" key="4">
    <source>
        <dbReference type="Proteomes" id="UP000000803"/>
    </source>
</evidence>
<evidence type="ECO:0000256" key="1">
    <source>
        <dbReference type="SAM" id="Phobius"/>
    </source>
</evidence>
<keyword evidence="4" id="KW-1185">Reference proteome</keyword>
<dbReference type="FlyBase" id="FBgn0284082">
    <property type="gene designation" value="CG46304"/>
</dbReference>
<reference evidence="2 4" key="5">
    <citation type="journal article" date="2002" name="Genome Biol.">
        <title>Heterochromatic sequences in a Drosophila whole-genome shotgun assembly.</title>
        <authorList>
            <person name="Hoskins R.A."/>
            <person name="Smith C.D."/>
            <person name="Carlson J.W."/>
            <person name="Carvalho A.B."/>
            <person name="Halpern A."/>
            <person name="Kaminker J.S."/>
            <person name="Kennedy C."/>
            <person name="Mungall C.J."/>
            <person name="Sullivan B.A."/>
            <person name="Sutton G.G."/>
            <person name="Yasuhara J.C."/>
            <person name="Wakimoto B.T."/>
            <person name="Myers E.W."/>
            <person name="Celniker S.E."/>
            <person name="Rubin G.M."/>
            <person name="Karpen G.H."/>
        </authorList>
    </citation>
    <scope>NUCLEOTIDE SEQUENCE [LARGE SCALE GENOMIC DNA]</scope>
    <source>
        <strain evidence="4">Berkeley</strain>
    </source>
</reference>
<protein>
    <submittedName>
        <fullName evidence="2">Uncharacterized protein</fullName>
    </submittedName>
</protein>
<dbReference type="OMA" id="LELFYIP"/>